<evidence type="ECO:0000313" key="2">
    <source>
        <dbReference type="EMBL" id="GMT13734.1"/>
    </source>
</evidence>
<dbReference type="InterPro" id="IPR019428">
    <property type="entry name" value="7TM_GPCR_serpentine_rcpt_Str"/>
</dbReference>
<reference evidence="2" key="1">
    <citation type="submission" date="2023-10" db="EMBL/GenBank/DDBJ databases">
        <title>Genome assembly of Pristionchus species.</title>
        <authorList>
            <person name="Yoshida K."/>
            <person name="Sommer R.J."/>
        </authorList>
    </citation>
    <scope>NUCLEOTIDE SEQUENCE</scope>
    <source>
        <strain evidence="2">RS5133</strain>
    </source>
</reference>
<protein>
    <recommendedName>
        <fullName evidence="4">G protein-coupled receptor</fullName>
    </recommendedName>
</protein>
<evidence type="ECO:0008006" key="4">
    <source>
        <dbReference type="Google" id="ProtNLM"/>
    </source>
</evidence>
<evidence type="ECO:0000256" key="1">
    <source>
        <dbReference type="SAM" id="Phobius"/>
    </source>
</evidence>
<evidence type="ECO:0000313" key="3">
    <source>
        <dbReference type="Proteomes" id="UP001432322"/>
    </source>
</evidence>
<keyword evidence="3" id="KW-1185">Reference proteome</keyword>
<keyword evidence="1" id="KW-0812">Transmembrane</keyword>
<comment type="caution">
    <text evidence="2">The sequence shown here is derived from an EMBL/GenBank/DDBJ whole genome shotgun (WGS) entry which is preliminary data.</text>
</comment>
<keyword evidence="1" id="KW-0472">Membrane</keyword>
<sequence>IGTYKYLQVKQANRHASKILCISFKNILQHTICIWACTFSLIIVIVDFNFLYRYWAVSNPHLIELFSTKRFQLLLFSIAAIECASWYSVNFHLMEATPEARASIAPALLKKYGIDAMERSMIITDYWRDGHYNAKPLFALCFCSAILTFGFAFMVYCGVGTVKNLSTSNQNISAKTRKLQYQLFRMLTIQ</sequence>
<keyword evidence="1" id="KW-1133">Transmembrane helix</keyword>
<feature type="non-terminal residue" evidence="2">
    <location>
        <position position="1"/>
    </location>
</feature>
<feature type="non-terminal residue" evidence="2">
    <location>
        <position position="190"/>
    </location>
</feature>
<name>A0AAV5V753_9BILA</name>
<dbReference type="AlphaFoldDB" id="A0AAV5V753"/>
<dbReference type="Proteomes" id="UP001432322">
    <property type="component" value="Unassembled WGS sequence"/>
</dbReference>
<organism evidence="2 3">
    <name type="scientific">Pristionchus fissidentatus</name>
    <dbReference type="NCBI Taxonomy" id="1538716"/>
    <lineage>
        <taxon>Eukaryota</taxon>
        <taxon>Metazoa</taxon>
        <taxon>Ecdysozoa</taxon>
        <taxon>Nematoda</taxon>
        <taxon>Chromadorea</taxon>
        <taxon>Rhabditida</taxon>
        <taxon>Rhabditina</taxon>
        <taxon>Diplogasteromorpha</taxon>
        <taxon>Diplogasteroidea</taxon>
        <taxon>Neodiplogasteridae</taxon>
        <taxon>Pristionchus</taxon>
    </lineage>
</organism>
<feature type="transmembrane region" description="Helical" evidence="1">
    <location>
        <begin position="27"/>
        <end position="50"/>
    </location>
</feature>
<feature type="transmembrane region" description="Helical" evidence="1">
    <location>
        <begin position="137"/>
        <end position="159"/>
    </location>
</feature>
<gene>
    <name evidence="2" type="ORF">PFISCL1PPCAC_5031</name>
</gene>
<dbReference type="PANTHER" id="PTHR45907:SF16">
    <property type="entry name" value="SERPENTINE RECEPTOR, CLASS J"/>
    <property type="match status" value="1"/>
</dbReference>
<accession>A0AAV5V753</accession>
<feature type="transmembrane region" description="Helical" evidence="1">
    <location>
        <begin position="71"/>
        <end position="89"/>
    </location>
</feature>
<dbReference type="Pfam" id="PF10326">
    <property type="entry name" value="7TM_GPCR_Str"/>
    <property type="match status" value="1"/>
</dbReference>
<dbReference type="EMBL" id="BTSY01000002">
    <property type="protein sequence ID" value="GMT13734.1"/>
    <property type="molecule type" value="Genomic_DNA"/>
</dbReference>
<dbReference type="PANTHER" id="PTHR45907">
    <property type="entry name" value="SERPENTINE RECEPTOR, CLASS J"/>
    <property type="match status" value="1"/>
</dbReference>
<proteinExistence type="predicted"/>
<dbReference type="InterPro" id="IPR019423">
    <property type="entry name" value="7TM_GPCR_serpentine_rcpt_Srj"/>
</dbReference>